<comment type="caution">
    <text evidence="3">The sequence shown here is derived from an EMBL/GenBank/DDBJ whole genome shotgun (WGS) entry which is preliminary data.</text>
</comment>
<evidence type="ECO:0000256" key="2">
    <source>
        <dbReference type="ARBA" id="ARBA00022969"/>
    </source>
</evidence>
<proteinExistence type="inferred from homology"/>
<organism evidence="3 4">
    <name type="scientific">Ammoniphilus resinae</name>
    <dbReference type="NCBI Taxonomy" id="861532"/>
    <lineage>
        <taxon>Bacteria</taxon>
        <taxon>Bacillati</taxon>
        <taxon>Bacillota</taxon>
        <taxon>Bacilli</taxon>
        <taxon>Bacillales</taxon>
        <taxon>Paenibacillaceae</taxon>
        <taxon>Aneurinibacillus group</taxon>
        <taxon>Ammoniphilus</taxon>
    </lineage>
</organism>
<dbReference type="Pfam" id="PF20085">
    <property type="entry name" value="TGL"/>
    <property type="match status" value="1"/>
</dbReference>
<dbReference type="RefSeq" id="WP_209809775.1">
    <property type="nucleotide sequence ID" value="NZ_JAGGKT010000003.1"/>
</dbReference>
<evidence type="ECO:0000256" key="1">
    <source>
        <dbReference type="ARBA" id="ARBA00022679"/>
    </source>
</evidence>
<dbReference type="GO" id="GO:0003810">
    <property type="term" value="F:protein-glutamine gamma-glutamyltransferase activity"/>
    <property type="evidence" value="ECO:0007669"/>
    <property type="project" value="UniProtKB-EC"/>
</dbReference>
<dbReference type="NCBIfam" id="NF002869">
    <property type="entry name" value="PRK03187.1"/>
    <property type="match status" value="1"/>
</dbReference>
<keyword evidence="1 3" id="KW-0808">Transferase</keyword>
<reference evidence="3 4" key="1">
    <citation type="submission" date="2021-03" db="EMBL/GenBank/DDBJ databases">
        <title>Genomic Encyclopedia of Type Strains, Phase IV (KMG-IV): sequencing the most valuable type-strain genomes for metagenomic binning, comparative biology and taxonomic classification.</title>
        <authorList>
            <person name="Goeker M."/>
        </authorList>
    </citation>
    <scope>NUCLEOTIDE SEQUENCE [LARGE SCALE GENOMIC DNA]</scope>
    <source>
        <strain evidence="3 4">DSM 24738</strain>
    </source>
</reference>
<evidence type="ECO:0000313" key="3">
    <source>
        <dbReference type="EMBL" id="MBP1931697.1"/>
    </source>
</evidence>
<protein>
    <submittedName>
        <fullName evidence="3">Protein-glutamine gamma-glutamyltransferase</fullName>
        <ecNumber evidence="3">2.3.2.13</ecNumber>
    </submittedName>
</protein>
<accession>A0ABS4GN34</accession>
<keyword evidence="2" id="KW-0749">Sporulation</keyword>
<gene>
    <name evidence="3" type="ORF">J2Z37_001698</name>
</gene>
<dbReference type="EMBL" id="JAGGKT010000003">
    <property type="protein sequence ID" value="MBP1931697.1"/>
    <property type="molecule type" value="Genomic_DNA"/>
</dbReference>
<keyword evidence="4" id="KW-1185">Reference proteome</keyword>
<dbReference type="Proteomes" id="UP001519343">
    <property type="component" value="Unassembled WGS sequence"/>
</dbReference>
<dbReference type="HAMAP" id="MF_00727">
    <property type="entry name" value="Tgl"/>
    <property type="match status" value="1"/>
</dbReference>
<dbReference type="EC" id="2.3.2.13" evidence="3"/>
<name>A0ABS4GN34_9BACL</name>
<keyword evidence="3" id="KW-0012">Acyltransferase</keyword>
<evidence type="ECO:0000313" key="4">
    <source>
        <dbReference type="Proteomes" id="UP001519343"/>
    </source>
</evidence>
<sequence>MIQIAESTIDIHSLLNQWPLNRFQNQIVRKMAASHITYRYASIQHLMFELRVRGYIVEAAQALEKSDAGFANFKNARCNPSFWRLTEEGGFRIRNEVAPSLGILDIFQDGERYAFECTTAIVIVLYKAVLDALGSDIFDSLFAGLYLWNGNYDKDLGLNKSYEFDELPGDVRYIKNPQVDPDEMEWQGENLVVLGEGSYYGHGIGIGAVQNMIAELNRHRVPNAVESAYLVGEVLRPDFQYLSSYGNRQQVHFVLGPNHQVVWDHLLVAQIGSQVFIYI</sequence>
<dbReference type="InterPro" id="IPR020916">
    <property type="entry name" value="Gln_gamma-glutamylTfrase_bac"/>
</dbReference>